<dbReference type="GO" id="GO:0050839">
    <property type="term" value="F:cell adhesion molecule binding"/>
    <property type="evidence" value="ECO:0007669"/>
    <property type="project" value="TreeGrafter"/>
</dbReference>
<dbReference type="PROSITE" id="PS50026">
    <property type="entry name" value="EGF_3"/>
    <property type="match status" value="1"/>
</dbReference>
<evidence type="ECO:0000256" key="2">
    <source>
        <dbReference type="ARBA" id="ARBA00022536"/>
    </source>
</evidence>
<evidence type="ECO:0000313" key="15">
    <source>
        <dbReference type="EMBL" id="ROL41008.1"/>
    </source>
</evidence>
<dbReference type="InterPro" id="IPR024079">
    <property type="entry name" value="MetalloPept_cat_dom_sf"/>
</dbReference>
<evidence type="ECO:0000259" key="13">
    <source>
        <dbReference type="PROSITE" id="PS50214"/>
    </source>
</evidence>
<dbReference type="GO" id="GO:0016020">
    <property type="term" value="C:membrane"/>
    <property type="evidence" value="ECO:0007669"/>
    <property type="project" value="UniProtKB-SubCell"/>
</dbReference>
<evidence type="ECO:0000259" key="12">
    <source>
        <dbReference type="PROSITE" id="PS50026"/>
    </source>
</evidence>
<dbReference type="InterPro" id="IPR001590">
    <property type="entry name" value="Peptidase_M12B"/>
</dbReference>
<dbReference type="SMART" id="SM00050">
    <property type="entry name" value="DISIN"/>
    <property type="match status" value="1"/>
</dbReference>
<dbReference type="InterPro" id="IPR013111">
    <property type="entry name" value="EGF_extracell"/>
</dbReference>
<dbReference type="PROSITE" id="PS00427">
    <property type="entry name" value="DISINTEGRIN_1"/>
    <property type="match status" value="1"/>
</dbReference>
<dbReference type="SUPFAM" id="SSF57552">
    <property type="entry name" value="Blood coagulation inhibitor (disintegrin)"/>
    <property type="match status" value="1"/>
</dbReference>
<protein>
    <submittedName>
        <fullName evidence="15">Disintegrin and metalloproteinase domain-containing protein 8</fullName>
    </submittedName>
</protein>
<feature type="active site" evidence="9">
    <location>
        <position position="219"/>
    </location>
</feature>
<reference evidence="15 16" key="1">
    <citation type="submission" date="2018-10" db="EMBL/GenBank/DDBJ databases">
        <title>Genome assembly for a Yunnan-Guizhou Plateau 3E fish, Anabarilius grahami (Regan), and its evolutionary and genetic applications.</title>
        <authorList>
            <person name="Jiang W."/>
        </authorList>
    </citation>
    <scope>NUCLEOTIDE SEQUENCE [LARGE SCALE GENOMIC DNA]</scope>
    <source>
        <strain evidence="15">AG-KIZ</strain>
        <tissue evidence="15">Muscle</tissue>
    </source>
</reference>
<dbReference type="AlphaFoldDB" id="A0A3N0Y5I6"/>
<dbReference type="InterPro" id="IPR001762">
    <property type="entry name" value="Disintegrin_dom"/>
</dbReference>
<keyword evidence="9" id="KW-0862">Zinc</keyword>
<evidence type="ECO:0000256" key="6">
    <source>
        <dbReference type="ARBA" id="ARBA00023157"/>
    </source>
</evidence>
<keyword evidence="15" id="KW-0401">Integrin</keyword>
<dbReference type="Pfam" id="PF07974">
    <property type="entry name" value="EGF_2"/>
    <property type="match status" value="1"/>
</dbReference>
<dbReference type="GO" id="GO:0022407">
    <property type="term" value="P:regulation of cell-cell adhesion"/>
    <property type="evidence" value="ECO:0007669"/>
    <property type="project" value="TreeGrafter"/>
</dbReference>
<feature type="disulfide bond" evidence="8">
    <location>
        <begin position="516"/>
        <end position="526"/>
    </location>
</feature>
<keyword evidence="5 11" id="KW-0472">Membrane</keyword>
<dbReference type="GO" id="GO:0006954">
    <property type="term" value="P:inflammatory response"/>
    <property type="evidence" value="ECO:0007669"/>
    <property type="project" value="TreeGrafter"/>
</dbReference>
<dbReference type="PROSITE" id="PS50215">
    <property type="entry name" value="ADAM_MEPRO"/>
    <property type="match status" value="1"/>
</dbReference>
<gene>
    <name evidence="15" type="ORF">DPX16_22851</name>
</gene>
<accession>A0A3N0Y5I6</accession>
<dbReference type="Pfam" id="PF00200">
    <property type="entry name" value="Disintegrin"/>
    <property type="match status" value="1"/>
</dbReference>
<dbReference type="PANTHER" id="PTHR11905">
    <property type="entry name" value="ADAM A DISINTEGRIN AND METALLOPROTEASE DOMAIN"/>
    <property type="match status" value="1"/>
</dbReference>
<dbReference type="FunFam" id="3.40.390.10:FF:000002">
    <property type="entry name" value="Disintegrin and metalloproteinase domain-containing protein 22"/>
    <property type="match status" value="1"/>
</dbReference>
<organism evidence="15 16">
    <name type="scientific">Anabarilius grahami</name>
    <name type="common">Kanglang fish</name>
    <name type="synonym">Barilius grahami</name>
    <dbReference type="NCBI Taxonomy" id="495550"/>
    <lineage>
        <taxon>Eukaryota</taxon>
        <taxon>Metazoa</taxon>
        <taxon>Chordata</taxon>
        <taxon>Craniata</taxon>
        <taxon>Vertebrata</taxon>
        <taxon>Euteleostomi</taxon>
        <taxon>Actinopterygii</taxon>
        <taxon>Neopterygii</taxon>
        <taxon>Teleostei</taxon>
        <taxon>Ostariophysi</taxon>
        <taxon>Cypriniformes</taxon>
        <taxon>Xenocyprididae</taxon>
        <taxon>Xenocypridinae</taxon>
        <taxon>Xenocypridinae incertae sedis</taxon>
        <taxon>Anabarilius</taxon>
    </lineage>
</organism>
<feature type="domain" description="EGF-like" evidence="12">
    <location>
        <begin position="512"/>
        <end position="544"/>
    </location>
</feature>
<evidence type="ECO:0000256" key="11">
    <source>
        <dbReference type="SAM" id="Phobius"/>
    </source>
</evidence>
<dbReference type="SUPFAM" id="SSF55486">
    <property type="entry name" value="Metalloproteases ('zincins'), catalytic domain"/>
    <property type="match status" value="1"/>
</dbReference>
<feature type="domain" description="Peptidase M12B" evidence="14">
    <location>
        <begin position="83"/>
        <end position="283"/>
    </location>
</feature>
<dbReference type="EMBL" id="RJVU01053030">
    <property type="protein sequence ID" value="ROL41008.1"/>
    <property type="molecule type" value="Genomic_DNA"/>
</dbReference>
<feature type="binding site" evidence="9">
    <location>
        <position position="228"/>
    </location>
    <ligand>
        <name>Zn(2+)</name>
        <dbReference type="ChEBI" id="CHEBI:29105"/>
        <note>catalytic</note>
    </ligand>
</feature>
<name>A0A3N0Y5I6_ANAGA</name>
<dbReference type="GO" id="GO:0051044">
    <property type="term" value="P:positive regulation of membrane protein ectodomain proteolysis"/>
    <property type="evidence" value="ECO:0007669"/>
    <property type="project" value="TreeGrafter"/>
</dbReference>
<dbReference type="Pfam" id="PF01421">
    <property type="entry name" value="Reprolysin"/>
    <property type="match status" value="1"/>
</dbReference>
<dbReference type="Proteomes" id="UP000281406">
    <property type="component" value="Unassembled WGS sequence"/>
</dbReference>
<dbReference type="InterPro" id="IPR006586">
    <property type="entry name" value="ADAM_Cys-rich"/>
</dbReference>
<evidence type="ECO:0000256" key="9">
    <source>
        <dbReference type="PROSITE-ProRule" id="PRU00276"/>
    </source>
</evidence>
<feature type="transmembrane region" description="Helical" evidence="11">
    <location>
        <begin position="557"/>
        <end position="578"/>
    </location>
</feature>
<dbReference type="PROSITE" id="PS01186">
    <property type="entry name" value="EGF_2"/>
    <property type="match status" value="1"/>
</dbReference>
<dbReference type="InterPro" id="IPR000742">
    <property type="entry name" value="EGF"/>
</dbReference>
<dbReference type="CDD" id="cd04269">
    <property type="entry name" value="ZnMc_adamalysin_II_like"/>
    <property type="match status" value="1"/>
</dbReference>
<dbReference type="PANTHER" id="PTHR11905:SF20">
    <property type="entry name" value="DISINTEGRIN AND METALLOPROTEINASE DOMAIN-CONTAINING PROTEIN 8"/>
    <property type="match status" value="1"/>
</dbReference>
<evidence type="ECO:0000256" key="7">
    <source>
        <dbReference type="PROSITE-ProRule" id="PRU00068"/>
    </source>
</evidence>
<dbReference type="PROSITE" id="PS50214">
    <property type="entry name" value="DISINTEGRIN_2"/>
    <property type="match status" value="1"/>
</dbReference>
<dbReference type="InterPro" id="IPR036436">
    <property type="entry name" value="Disintegrin_dom_sf"/>
</dbReference>
<evidence type="ECO:0000259" key="14">
    <source>
        <dbReference type="PROSITE" id="PS50215"/>
    </source>
</evidence>
<dbReference type="GO" id="GO:0007229">
    <property type="term" value="P:integrin-mediated signaling pathway"/>
    <property type="evidence" value="ECO:0007669"/>
    <property type="project" value="UniProtKB-KW"/>
</dbReference>
<feature type="binding site" evidence="9">
    <location>
        <position position="218"/>
    </location>
    <ligand>
        <name>Zn(2+)</name>
        <dbReference type="ChEBI" id="CHEBI:29105"/>
        <note>catalytic</note>
    </ligand>
</feature>
<feature type="binding site" evidence="9">
    <location>
        <position position="222"/>
    </location>
    <ligand>
        <name>Zn(2+)</name>
        <dbReference type="ChEBI" id="CHEBI:29105"/>
        <note>catalytic</note>
    </ligand>
</feature>
<comment type="caution">
    <text evidence="8">Lacks conserved residue(s) required for the propagation of feature annotation.</text>
</comment>
<evidence type="ECO:0000256" key="5">
    <source>
        <dbReference type="ARBA" id="ARBA00023136"/>
    </source>
</evidence>
<feature type="region of interest" description="Disordered" evidence="10">
    <location>
        <begin position="798"/>
        <end position="831"/>
    </location>
</feature>
<dbReference type="GO" id="GO:0004222">
    <property type="term" value="F:metalloendopeptidase activity"/>
    <property type="evidence" value="ECO:0007669"/>
    <property type="project" value="InterPro"/>
</dbReference>
<dbReference type="Gene3D" id="4.10.70.10">
    <property type="entry name" value="Disintegrin domain"/>
    <property type="match status" value="1"/>
</dbReference>
<keyword evidence="4 11" id="KW-1133">Transmembrane helix</keyword>
<evidence type="ECO:0000256" key="8">
    <source>
        <dbReference type="PROSITE-ProRule" id="PRU00076"/>
    </source>
</evidence>
<dbReference type="PRINTS" id="PR00289">
    <property type="entry name" value="DISINTEGRIN"/>
</dbReference>
<dbReference type="GO" id="GO:0006508">
    <property type="term" value="P:proteolysis"/>
    <property type="evidence" value="ECO:0007669"/>
    <property type="project" value="InterPro"/>
</dbReference>
<dbReference type="Pfam" id="PF08516">
    <property type="entry name" value="ADAM_CR"/>
    <property type="match status" value="1"/>
</dbReference>
<dbReference type="InterPro" id="IPR018358">
    <property type="entry name" value="Disintegrin_CS"/>
</dbReference>
<evidence type="ECO:0000256" key="10">
    <source>
        <dbReference type="SAM" id="MobiDB-lite"/>
    </source>
</evidence>
<keyword evidence="6 8" id="KW-1015">Disulfide bond</keyword>
<dbReference type="SMART" id="SM00608">
    <property type="entry name" value="ACR"/>
    <property type="match status" value="1"/>
</dbReference>
<dbReference type="GO" id="GO:0002693">
    <property type="term" value="P:positive regulation of cellular extravasation"/>
    <property type="evidence" value="ECO:0007669"/>
    <property type="project" value="TreeGrafter"/>
</dbReference>
<keyword evidence="16" id="KW-1185">Reference proteome</keyword>
<feature type="disulfide bond" evidence="7">
    <location>
        <begin position="349"/>
        <end position="369"/>
    </location>
</feature>
<proteinExistence type="predicted"/>
<keyword evidence="2 8" id="KW-0245">EGF-like domain</keyword>
<evidence type="ECO:0000256" key="3">
    <source>
        <dbReference type="ARBA" id="ARBA00022692"/>
    </source>
</evidence>
<comment type="caution">
    <text evidence="15">The sequence shown here is derived from an EMBL/GenBank/DDBJ whole genome shotgun (WGS) entry which is preliminary data.</text>
</comment>
<keyword evidence="9" id="KW-0479">Metal-binding</keyword>
<feature type="domain" description="Disintegrin" evidence="13">
    <location>
        <begin position="291"/>
        <end position="377"/>
    </location>
</feature>
<dbReference type="InterPro" id="IPR034027">
    <property type="entry name" value="Reprolysin_adamalysin"/>
</dbReference>
<evidence type="ECO:0000313" key="16">
    <source>
        <dbReference type="Proteomes" id="UP000281406"/>
    </source>
</evidence>
<evidence type="ECO:0000256" key="4">
    <source>
        <dbReference type="ARBA" id="ARBA00022989"/>
    </source>
</evidence>
<dbReference type="FunFam" id="4.10.70.10:FF:000001">
    <property type="entry name" value="Disintegrin and metalloproteinase domain-containing protein 22"/>
    <property type="match status" value="1"/>
</dbReference>
<dbReference type="GO" id="GO:0046872">
    <property type="term" value="F:metal ion binding"/>
    <property type="evidence" value="ECO:0007669"/>
    <property type="project" value="UniProtKB-KW"/>
</dbReference>
<sequence>MILNSSILSSVHRGFVRLKKQVYLIEPLTNLTDGDHAVYKHQHLRWKRSSCGEPKTTIYDHKPPVALPLKSSRWKMESFHTPRFVELFLVVDSTEYKNYGSNMDIIRARMLEVANHVDKLYRPLNIRVMLVGLEVWTTQDQFVVSVSSDDTLSRFIKWRKSDLLKRVRHDNAQFVTGIDFLGDTVGLANKYAMCAESSAGVNQDHNKNSLGLASTIAHEMGHNMGMSHDEDHCMCGSDNLYNSICIMTERVGTQFPELFSDCSLEQLSVFLDNANPSCLLDNPSSYRLYSGPVCGNAFLDPGEQCDCGTVEECGNPCCDPTTCRLTEGSQCAHGDCCENCQIKDAENLCRAAVNECDVPEYCTGLSEKCPENDFKMNGIPCSSGKGYCYNGQCPTLLKHCQRLWGTSAKVASEACFLQNTYGKNDSHCGKTKDGYRACTKENRLCGKIFCDGGTEYPITGQKAVIVTLWGMCNIAGDQSEEDALSMVPTGTKCEHNKVCYNYMCQDLNVYGSNENCSLKCSGRGICNHKKQCHCEPGWAPPFCEIKYSELPPEQPKIIGISVAVAIALLVLICGVVLYRKKRKGIISHKTKAPSSGQHLLFENNSTKNDRPQISQPIFMGTTVTQPCTPLTARVGPARPAPPFFGPISTGSIQPFDGSFAGTYQKLGSTLGFLFVSSTLVCRPTGSTLNLQFTGSLQLFDNSFAGTYQKLGSALGFLFASSTLVCRPPGSTSNLPSLHISPSTSWLHLGSFLPWLHLGPSSTGSLLPLTTPSLAPIKLGFTLGFLFASSTLVCRPPDSTSNLQARHSTKAPRPVGSTLAPSSLGSTWDHRP</sequence>
<dbReference type="OrthoDB" id="5951731at2759"/>
<feature type="disulfide bond" evidence="8">
    <location>
        <begin position="534"/>
        <end position="543"/>
    </location>
</feature>
<comment type="subcellular location">
    <subcellularLocation>
        <location evidence="1">Membrane</location>
        <topology evidence="1">Single-pass membrane protein</topology>
    </subcellularLocation>
</comment>
<evidence type="ECO:0000256" key="1">
    <source>
        <dbReference type="ARBA" id="ARBA00004167"/>
    </source>
</evidence>
<dbReference type="Gene3D" id="3.40.390.10">
    <property type="entry name" value="Collagenase (Catalytic Domain)"/>
    <property type="match status" value="1"/>
</dbReference>
<keyword evidence="3 11" id="KW-0812">Transmembrane</keyword>